<evidence type="ECO:0000256" key="1">
    <source>
        <dbReference type="ARBA" id="ARBA00000798"/>
    </source>
</evidence>
<sequence>MIDHTAGKWFLRPDERGNPGTDIDRVGDVDGSWVDGNLVRPLIHGSTYFRRLYEELCALRAGDRVYFTDWRGDADEKLLPDGPTIGAVLADLARSGIEVRGLLWRSHSDHLQFNARENRRLGTKLNEAGAEVLLDQRVRRLASHHQKLFVVRHKGRPEVDVAFVGGIDLSHQRRDDAEHLGDPQQAPMDRRYGDQTPWHDAALEIRGPVVGDLLRTFVERWDDGHPLDRRTPYRMIVQRLARMPRHPKSLPETFPDPPPAGPHAVQVLRTYAHKHPGYPFAPLGERSIARAYTKAFGNARKLIYLEDQYLWSELIAQGIHDALERWPELRVIIVVPRYPDADGAVSGPPARFGQLRAVRMLRRTAPDRVGIYDLENVAGAPIYVHAKICIVDDVWFTCGSDNFNRRSWTCDSELTCAVLDTTVDDRELVAEGTRRLARDLRLEVWSEHLGMPAQSLTKLDPQAGFELWRQTAADLDAWYADGRKGERPPGQIRPHHTEPVSRFQALWAEPLYRMVYDPDGRPRRMRRNGEF</sequence>
<evidence type="ECO:0000256" key="4">
    <source>
        <dbReference type="ARBA" id="ARBA00023098"/>
    </source>
</evidence>
<keyword evidence="7" id="KW-1185">Reference proteome</keyword>
<dbReference type="CDD" id="cd09104">
    <property type="entry name" value="PLDc_vPLD1_2_like_1"/>
    <property type="match status" value="1"/>
</dbReference>
<reference evidence="6 7" key="1">
    <citation type="submission" date="2019-02" db="EMBL/GenBank/DDBJ databases">
        <title>Kribbella capetownensis sp. nov. and Kribbella speibonae sp. nov., isolated from soil.</title>
        <authorList>
            <person name="Curtis S.M."/>
            <person name="Norton I."/>
            <person name="Everest G.J."/>
            <person name="Meyers P.R."/>
        </authorList>
    </citation>
    <scope>NUCLEOTIDE SEQUENCE [LARGE SCALE GENOMIC DNA]</scope>
    <source>
        <strain evidence="6 7">KCTC 29219</strain>
    </source>
</reference>
<dbReference type="GO" id="GO:0004630">
    <property type="term" value="F:phospholipase D activity"/>
    <property type="evidence" value="ECO:0007669"/>
    <property type="project" value="UniProtKB-EC"/>
</dbReference>
<comment type="caution">
    <text evidence="6">The sequence shown here is derived from an EMBL/GenBank/DDBJ whole genome shotgun (WGS) entry which is preliminary data.</text>
</comment>
<dbReference type="InterPro" id="IPR001736">
    <property type="entry name" value="PLipase_D/transphosphatidylase"/>
</dbReference>
<evidence type="ECO:0000313" key="6">
    <source>
        <dbReference type="EMBL" id="TCC07804.1"/>
    </source>
</evidence>
<evidence type="ECO:0000259" key="5">
    <source>
        <dbReference type="PROSITE" id="PS50035"/>
    </source>
</evidence>
<dbReference type="OrthoDB" id="8828485at2"/>
<name>A0A4R0HDY5_9ACTN</name>
<dbReference type="InterPro" id="IPR025202">
    <property type="entry name" value="PLD-like_dom"/>
</dbReference>
<dbReference type="Proteomes" id="UP000292346">
    <property type="component" value="Unassembled WGS sequence"/>
</dbReference>
<dbReference type="PANTHER" id="PTHR18896:SF76">
    <property type="entry name" value="PHOSPHOLIPASE"/>
    <property type="match status" value="1"/>
</dbReference>
<accession>A0A4R0HDY5</accession>
<dbReference type="InterPro" id="IPR015679">
    <property type="entry name" value="PLipase_D_fam"/>
</dbReference>
<protein>
    <submittedName>
        <fullName evidence="6">Phospholipase</fullName>
    </submittedName>
</protein>
<dbReference type="PANTHER" id="PTHR18896">
    <property type="entry name" value="PHOSPHOLIPASE D"/>
    <property type="match status" value="1"/>
</dbReference>
<keyword evidence="3" id="KW-0378">Hydrolase</keyword>
<proteinExistence type="predicted"/>
<dbReference type="SUPFAM" id="SSF56024">
    <property type="entry name" value="Phospholipase D/nuclease"/>
    <property type="match status" value="2"/>
</dbReference>
<feature type="domain" description="PLD phosphodiesterase" evidence="5">
    <location>
        <begin position="140"/>
        <end position="173"/>
    </location>
</feature>
<dbReference type="RefSeq" id="WP_131338627.1">
    <property type="nucleotide sequence ID" value="NZ_SJJZ01000002.1"/>
</dbReference>
<dbReference type="PROSITE" id="PS50035">
    <property type="entry name" value="PLD"/>
    <property type="match status" value="2"/>
</dbReference>
<feature type="domain" description="PLD phosphodiesterase" evidence="5">
    <location>
        <begin position="380"/>
        <end position="407"/>
    </location>
</feature>
<comment type="catalytic activity">
    <reaction evidence="1">
        <text>a 1,2-diacyl-sn-glycero-3-phosphocholine + H2O = a 1,2-diacyl-sn-glycero-3-phosphate + choline + H(+)</text>
        <dbReference type="Rhea" id="RHEA:14445"/>
        <dbReference type="ChEBI" id="CHEBI:15354"/>
        <dbReference type="ChEBI" id="CHEBI:15377"/>
        <dbReference type="ChEBI" id="CHEBI:15378"/>
        <dbReference type="ChEBI" id="CHEBI:57643"/>
        <dbReference type="ChEBI" id="CHEBI:58608"/>
        <dbReference type="EC" id="3.1.4.4"/>
    </reaction>
</comment>
<keyword evidence="4" id="KW-0443">Lipid metabolism</keyword>
<dbReference type="GO" id="GO:0009395">
    <property type="term" value="P:phospholipid catabolic process"/>
    <property type="evidence" value="ECO:0007669"/>
    <property type="project" value="TreeGrafter"/>
</dbReference>
<gene>
    <name evidence="6" type="ORF">E0H45_17805</name>
</gene>
<dbReference type="AlphaFoldDB" id="A0A4R0HDY5"/>
<dbReference type="CDD" id="cd09105">
    <property type="entry name" value="PLDc_vPLD1_2_like_2"/>
    <property type="match status" value="1"/>
</dbReference>
<dbReference type="EMBL" id="SJJZ01000002">
    <property type="protein sequence ID" value="TCC07804.1"/>
    <property type="molecule type" value="Genomic_DNA"/>
</dbReference>
<organism evidence="6 7">
    <name type="scientific">Kribbella soli</name>
    <dbReference type="NCBI Taxonomy" id="1124743"/>
    <lineage>
        <taxon>Bacteria</taxon>
        <taxon>Bacillati</taxon>
        <taxon>Actinomycetota</taxon>
        <taxon>Actinomycetes</taxon>
        <taxon>Propionibacteriales</taxon>
        <taxon>Kribbellaceae</taxon>
        <taxon>Kribbella</taxon>
    </lineage>
</organism>
<evidence type="ECO:0000256" key="3">
    <source>
        <dbReference type="ARBA" id="ARBA00022801"/>
    </source>
</evidence>
<evidence type="ECO:0000256" key="2">
    <source>
        <dbReference type="ARBA" id="ARBA00022737"/>
    </source>
</evidence>
<dbReference type="Pfam" id="PF13091">
    <property type="entry name" value="PLDc_2"/>
    <property type="match status" value="1"/>
</dbReference>
<keyword evidence="2" id="KW-0677">Repeat</keyword>
<evidence type="ECO:0000313" key="7">
    <source>
        <dbReference type="Proteomes" id="UP000292346"/>
    </source>
</evidence>
<dbReference type="Gene3D" id="3.30.870.10">
    <property type="entry name" value="Endonuclease Chain A"/>
    <property type="match status" value="2"/>
</dbReference>